<reference evidence="2" key="1">
    <citation type="submission" date="2017-08" db="EMBL/GenBank/DDBJ databases">
        <title>Assembly of the North American Bullfrog Genome.</title>
        <authorList>
            <person name="Warren R.L."/>
            <person name="Vandervalk B.P."/>
            <person name="Kucuk E."/>
            <person name="Birol I."/>
            <person name="Helbing C."/>
            <person name="Pandoh P."/>
            <person name="Behsaz B."/>
            <person name="Mohamadi H."/>
            <person name="Chu J."/>
            <person name="Jackman S."/>
            <person name="Hammond S.A."/>
            <person name="Veldhoen N."/>
            <person name="Kirk H."/>
            <person name="Zhao Y."/>
            <person name="Coope R."/>
            <person name="Pleasance S."/>
            <person name="Moore R."/>
            <person name="Holt R."/>
        </authorList>
    </citation>
    <scope>NUCLEOTIDE SEQUENCE</scope>
    <source>
        <strain evidence="2">Bruno</strain>
        <tissue evidence="2">Liver</tissue>
    </source>
</reference>
<dbReference type="Gene3D" id="2.60.120.260">
    <property type="entry name" value="Galactose-binding domain-like"/>
    <property type="match status" value="1"/>
</dbReference>
<dbReference type="GO" id="GO:0005737">
    <property type="term" value="C:cytoplasm"/>
    <property type="evidence" value="ECO:0007669"/>
    <property type="project" value="TreeGrafter"/>
</dbReference>
<dbReference type="InterPro" id="IPR007397">
    <property type="entry name" value="F-box-assoc_dom"/>
</dbReference>
<dbReference type="GO" id="GO:0006516">
    <property type="term" value="P:glycoprotein catabolic process"/>
    <property type="evidence" value="ECO:0007669"/>
    <property type="project" value="TreeGrafter"/>
</dbReference>
<dbReference type="PANTHER" id="PTHR12125:SF12">
    <property type="entry name" value="F-BOX ONLY PROTEIN 6"/>
    <property type="match status" value="1"/>
</dbReference>
<gene>
    <name evidence="2" type="ORF">AB205_0032720</name>
</gene>
<evidence type="ECO:0000313" key="2">
    <source>
        <dbReference type="EMBL" id="PIO35650.1"/>
    </source>
</evidence>
<dbReference type="EMBL" id="KV925566">
    <property type="protein sequence ID" value="PIO35650.1"/>
    <property type="molecule type" value="Genomic_DNA"/>
</dbReference>
<dbReference type="GO" id="GO:0019005">
    <property type="term" value="C:SCF ubiquitin ligase complex"/>
    <property type="evidence" value="ECO:0007669"/>
    <property type="project" value="TreeGrafter"/>
</dbReference>
<protein>
    <recommendedName>
        <fullName evidence="1">FBA domain-containing protein</fullName>
    </recommendedName>
</protein>
<dbReference type="SMART" id="SM01198">
    <property type="entry name" value="FBA"/>
    <property type="match status" value="1"/>
</dbReference>
<accession>A0A2G9S6B4</accession>
<dbReference type="GO" id="GO:0036503">
    <property type="term" value="P:ERAD pathway"/>
    <property type="evidence" value="ECO:0007669"/>
    <property type="project" value="TreeGrafter"/>
</dbReference>
<dbReference type="InterPro" id="IPR008979">
    <property type="entry name" value="Galactose-bd-like_sf"/>
</dbReference>
<proteinExistence type="predicted"/>
<dbReference type="OrthoDB" id="1107553at2759"/>
<sequence length="157" mass="18174">MCLKSQLIDLRKMGYGKELMDSDQPDIVIRDWFAARADCGCQYEIKVHLLSEDKKVLCKFSPELVFIPQWSDAHWQEMSHTFRDYGPGVRYIYFSHGGKDTQWWAGWYGVRVTNTSVTIEPEDLTVQSVTPHTIKCHGVKKQNQKGKSKKRACKPCM</sequence>
<dbReference type="PROSITE" id="PS51114">
    <property type="entry name" value="FBA"/>
    <property type="match status" value="1"/>
</dbReference>
<dbReference type="GO" id="GO:0061630">
    <property type="term" value="F:ubiquitin protein ligase activity"/>
    <property type="evidence" value="ECO:0007669"/>
    <property type="project" value="TreeGrafter"/>
</dbReference>
<dbReference type="AlphaFoldDB" id="A0A2G9S6B4"/>
<organism evidence="2">
    <name type="scientific">Aquarana catesbeiana</name>
    <name type="common">American bullfrog</name>
    <name type="synonym">Rana catesbeiana</name>
    <dbReference type="NCBI Taxonomy" id="8400"/>
    <lineage>
        <taxon>Eukaryota</taxon>
        <taxon>Metazoa</taxon>
        <taxon>Chordata</taxon>
        <taxon>Craniata</taxon>
        <taxon>Vertebrata</taxon>
        <taxon>Euteleostomi</taxon>
        <taxon>Amphibia</taxon>
        <taxon>Batrachia</taxon>
        <taxon>Anura</taxon>
        <taxon>Neobatrachia</taxon>
        <taxon>Ranoidea</taxon>
        <taxon>Ranidae</taxon>
        <taxon>Aquarana</taxon>
    </lineage>
</organism>
<dbReference type="InterPro" id="IPR039752">
    <property type="entry name" value="F-box_only"/>
</dbReference>
<dbReference type="SUPFAM" id="SSF49785">
    <property type="entry name" value="Galactose-binding domain-like"/>
    <property type="match status" value="1"/>
</dbReference>
<dbReference type="FunFam" id="2.60.120.260:FF:000012">
    <property type="entry name" value="F-box only protein 2"/>
    <property type="match status" value="1"/>
</dbReference>
<dbReference type="Pfam" id="PF04300">
    <property type="entry name" value="FBA"/>
    <property type="match status" value="1"/>
</dbReference>
<evidence type="ECO:0000259" key="1">
    <source>
        <dbReference type="PROSITE" id="PS51114"/>
    </source>
</evidence>
<dbReference type="GO" id="GO:0031146">
    <property type="term" value="P:SCF-dependent proteasomal ubiquitin-dependent protein catabolic process"/>
    <property type="evidence" value="ECO:0007669"/>
    <property type="project" value="TreeGrafter"/>
</dbReference>
<name>A0A2G9S6B4_AQUCT</name>
<dbReference type="PANTHER" id="PTHR12125">
    <property type="entry name" value="F-BOX ONLY PROTEIN 6-LIKE PROTEIN"/>
    <property type="match status" value="1"/>
</dbReference>
<feature type="domain" description="FBA" evidence="1">
    <location>
        <begin position="1"/>
        <end position="121"/>
    </location>
</feature>